<name>A0A8D8G5X6_CULPI</name>
<evidence type="ECO:0000313" key="1">
    <source>
        <dbReference type="EMBL" id="CAG6494819.1"/>
    </source>
</evidence>
<organism evidence="1">
    <name type="scientific">Culex pipiens</name>
    <name type="common">House mosquito</name>
    <dbReference type="NCBI Taxonomy" id="7175"/>
    <lineage>
        <taxon>Eukaryota</taxon>
        <taxon>Metazoa</taxon>
        <taxon>Ecdysozoa</taxon>
        <taxon>Arthropoda</taxon>
        <taxon>Hexapoda</taxon>
        <taxon>Insecta</taxon>
        <taxon>Pterygota</taxon>
        <taxon>Neoptera</taxon>
        <taxon>Endopterygota</taxon>
        <taxon>Diptera</taxon>
        <taxon>Nematocera</taxon>
        <taxon>Culicoidea</taxon>
        <taxon>Culicidae</taxon>
        <taxon>Culicinae</taxon>
        <taxon>Culicini</taxon>
        <taxon>Culex</taxon>
        <taxon>Culex</taxon>
    </lineage>
</organism>
<protein>
    <submittedName>
        <fullName evidence="1">(northern house mosquito) hypothetical protein</fullName>
    </submittedName>
</protein>
<reference evidence="1" key="1">
    <citation type="submission" date="2021-05" db="EMBL/GenBank/DDBJ databases">
        <authorList>
            <person name="Alioto T."/>
            <person name="Alioto T."/>
            <person name="Gomez Garrido J."/>
        </authorList>
    </citation>
    <scope>NUCLEOTIDE SEQUENCE</scope>
</reference>
<dbReference type="AlphaFoldDB" id="A0A8D8G5X6"/>
<accession>A0A8D8G5X6</accession>
<sequence>MVNCLQPPLPSNPTRVLRNPQNRYTPRILGWMARSGTTDKLANFHLFSMMLKSGATWRDVSKTKYPIQPVRGTDGTDSGSGTALVLAVLLGSARNSSIVTARLEFLFHFDKSLLFCRALTLMSPRY</sequence>
<dbReference type="EMBL" id="HBUE01126059">
    <property type="protein sequence ID" value="CAG6494819.1"/>
    <property type="molecule type" value="Transcribed_RNA"/>
</dbReference>
<proteinExistence type="predicted"/>